<dbReference type="InterPro" id="IPR029058">
    <property type="entry name" value="AB_hydrolase_fold"/>
</dbReference>
<dbReference type="GO" id="GO:0016787">
    <property type="term" value="F:hydrolase activity"/>
    <property type="evidence" value="ECO:0007669"/>
    <property type="project" value="UniProtKB-KW"/>
</dbReference>
<dbReference type="EMBL" id="CP040078">
    <property type="protein sequence ID" value="QCP54101.1"/>
    <property type="molecule type" value="Genomic_DNA"/>
</dbReference>
<keyword evidence="6" id="KW-1185">Reference proteome</keyword>
<dbReference type="Gene3D" id="3.40.50.1820">
    <property type="entry name" value="alpha/beta hydrolase"/>
    <property type="match status" value="1"/>
</dbReference>
<comment type="similarity">
    <text evidence="1">Belongs to the 'GDXG' lipolytic enzyme family.</text>
</comment>
<dbReference type="InterPro" id="IPR013094">
    <property type="entry name" value="AB_hydrolase_3"/>
</dbReference>
<dbReference type="PANTHER" id="PTHR48081">
    <property type="entry name" value="AB HYDROLASE SUPERFAMILY PROTEIN C4A8.06C"/>
    <property type="match status" value="1"/>
</dbReference>
<evidence type="ECO:0000256" key="2">
    <source>
        <dbReference type="ARBA" id="ARBA00022801"/>
    </source>
</evidence>
<dbReference type="PANTHER" id="PTHR48081:SF8">
    <property type="entry name" value="ALPHA_BETA HYDROLASE FOLD-3 DOMAIN-CONTAINING PROTEIN-RELATED"/>
    <property type="match status" value="1"/>
</dbReference>
<sequence>MPLDKTLEHIVAQAKAAGAPDLADLPPNAARELYRHILAAADVNPADVAVTDQEIDGPGGKLRVRIYRPRRESAHGVVVYYHGGGFVLGDLDGYDNVCRRLCEDAGAAVVSVDYRLAPEHPFPAAIEDAWTALQWAAGNVGTLASSEARVAVAGDSAGALLAAVTCMLSRDRGGPAIVFQALVYPPAAAGALGDFPSRRLHASGPTLTARAIGYFNHHYFGGEPPNDLRAAPLFAEDLSGLPPALVQIAAYDPLRDEALAYGQRLLEAGNDAMVVEYHGLAHGFISMGGAVQAARLAQQQLAQALRSALCQATPS</sequence>
<name>A0A4P8IZQ5_9BURK</name>
<accession>A0A4P8IZQ5</accession>
<dbReference type="InterPro" id="IPR033140">
    <property type="entry name" value="Lipase_GDXG_put_SER_AS"/>
</dbReference>
<protein>
    <submittedName>
        <fullName evidence="5">Alpha/beta hydrolase</fullName>
    </submittedName>
</protein>
<organism evidence="5 6">
    <name type="scientific">Trinickia violacea</name>
    <dbReference type="NCBI Taxonomy" id="2571746"/>
    <lineage>
        <taxon>Bacteria</taxon>
        <taxon>Pseudomonadati</taxon>
        <taxon>Pseudomonadota</taxon>
        <taxon>Betaproteobacteria</taxon>
        <taxon>Burkholderiales</taxon>
        <taxon>Burkholderiaceae</taxon>
        <taxon>Trinickia</taxon>
    </lineage>
</organism>
<dbReference type="SUPFAM" id="SSF53474">
    <property type="entry name" value="alpha/beta-Hydrolases"/>
    <property type="match status" value="1"/>
</dbReference>
<reference evidence="5 6" key="1">
    <citation type="submission" date="2019-05" db="EMBL/GenBank/DDBJ databases">
        <title>Burkholderia sp. DHOD12, isolated from subtropical forest soil.</title>
        <authorList>
            <person name="Gao Z.-H."/>
            <person name="Qiu L.-H."/>
        </authorList>
    </citation>
    <scope>NUCLEOTIDE SEQUENCE [LARGE SCALE GENOMIC DNA]</scope>
    <source>
        <strain evidence="5 6">DHOD12</strain>
    </source>
</reference>
<gene>
    <name evidence="5" type="ORF">FAZ95_34510</name>
</gene>
<dbReference type="OrthoDB" id="9794445at2"/>
<dbReference type="InterPro" id="IPR050300">
    <property type="entry name" value="GDXG_lipolytic_enzyme"/>
</dbReference>
<evidence type="ECO:0000313" key="5">
    <source>
        <dbReference type="EMBL" id="QCP54101.1"/>
    </source>
</evidence>
<keyword evidence="2 5" id="KW-0378">Hydrolase</keyword>
<evidence type="ECO:0000259" key="4">
    <source>
        <dbReference type="Pfam" id="PF07859"/>
    </source>
</evidence>
<dbReference type="RefSeq" id="WP_137336869.1">
    <property type="nucleotide sequence ID" value="NZ_CP040078.1"/>
</dbReference>
<dbReference type="Proteomes" id="UP000298656">
    <property type="component" value="Chromosome 2"/>
</dbReference>
<evidence type="ECO:0000256" key="1">
    <source>
        <dbReference type="ARBA" id="ARBA00010515"/>
    </source>
</evidence>
<evidence type="ECO:0000313" key="6">
    <source>
        <dbReference type="Proteomes" id="UP000298656"/>
    </source>
</evidence>
<dbReference type="FunFam" id="3.40.50.1820:FF:000089">
    <property type="entry name" value="Alpha/beta hydrolase"/>
    <property type="match status" value="1"/>
</dbReference>
<feature type="domain" description="Alpha/beta hydrolase fold-3" evidence="4">
    <location>
        <begin position="78"/>
        <end position="285"/>
    </location>
</feature>
<dbReference type="PROSITE" id="PS01174">
    <property type="entry name" value="LIPASE_GDXG_SER"/>
    <property type="match status" value="1"/>
</dbReference>
<proteinExistence type="inferred from homology"/>
<dbReference type="Pfam" id="PF07859">
    <property type="entry name" value="Abhydrolase_3"/>
    <property type="match status" value="1"/>
</dbReference>
<evidence type="ECO:0000256" key="3">
    <source>
        <dbReference type="PROSITE-ProRule" id="PRU10038"/>
    </source>
</evidence>
<dbReference type="KEGG" id="tvl:FAZ95_34510"/>
<dbReference type="AlphaFoldDB" id="A0A4P8IZQ5"/>
<feature type="active site" evidence="3">
    <location>
        <position position="156"/>
    </location>
</feature>